<organism evidence="1 2">
    <name type="scientific">Paraglaciecola mesophila KMM 241</name>
    <dbReference type="NCBI Taxonomy" id="1128912"/>
    <lineage>
        <taxon>Bacteria</taxon>
        <taxon>Pseudomonadati</taxon>
        <taxon>Pseudomonadota</taxon>
        <taxon>Gammaproteobacteria</taxon>
        <taxon>Alteromonadales</taxon>
        <taxon>Alteromonadaceae</taxon>
        <taxon>Paraglaciecola</taxon>
    </lineage>
</organism>
<dbReference type="Proteomes" id="UP000006263">
    <property type="component" value="Unassembled WGS sequence"/>
</dbReference>
<reference evidence="1 2" key="1">
    <citation type="journal article" date="2017" name="Antonie Van Leeuwenhoek">
        <title>Rhizobium rhizosphaerae sp. nov., a novel species isolated from rice rhizosphere.</title>
        <authorList>
            <person name="Zhao J.J."/>
            <person name="Zhang J."/>
            <person name="Zhang R.J."/>
            <person name="Zhang C.W."/>
            <person name="Yin H.Q."/>
            <person name="Zhang X.X."/>
        </authorList>
    </citation>
    <scope>NUCLEOTIDE SEQUENCE [LARGE SCALE GENOMIC DNA]</scope>
    <source>
        <strain evidence="1 2">KMM 241</strain>
    </source>
</reference>
<sequence length="84" mass="9935">MQELEKHSLVKDLPEHHHTIRHLKMNDSHFAKLFTAHHALESEVHDLESRNTPVKDDYIESLKVKRVHLKDELLNIIQKTEQAL</sequence>
<dbReference type="InterPro" id="IPR007420">
    <property type="entry name" value="DUF465"/>
</dbReference>
<dbReference type="OrthoDB" id="1263265at2"/>
<protein>
    <recommendedName>
        <fullName evidence="3">DUF465 domain-containing protein</fullName>
    </recommendedName>
</protein>
<gene>
    <name evidence="1" type="ORF">GMES_1298</name>
</gene>
<dbReference type="EMBL" id="BAEP01000024">
    <property type="protein sequence ID" value="GAC23597.1"/>
    <property type="molecule type" value="Genomic_DNA"/>
</dbReference>
<accession>K6YZK1</accession>
<dbReference type="InterPro" id="IPR038444">
    <property type="entry name" value="DUF465_sf"/>
</dbReference>
<proteinExistence type="predicted"/>
<dbReference type="Pfam" id="PF04325">
    <property type="entry name" value="DUF465"/>
    <property type="match status" value="1"/>
</dbReference>
<dbReference type="AlphaFoldDB" id="K6YZK1"/>
<dbReference type="RefSeq" id="WP_006991748.1">
    <property type="nucleotide sequence ID" value="NZ_BAEP01000024.1"/>
</dbReference>
<dbReference type="eggNOG" id="COG2841">
    <property type="taxonomic scope" value="Bacteria"/>
</dbReference>
<evidence type="ECO:0000313" key="2">
    <source>
        <dbReference type="Proteomes" id="UP000006263"/>
    </source>
</evidence>
<evidence type="ECO:0000313" key="1">
    <source>
        <dbReference type="EMBL" id="GAC23597.1"/>
    </source>
</evidence>
<evidence type="ECO:0008006" key="3">
    <source>
        <dbReference type="Google" id="ProtNLM"/>
    </source>
</evidence>
<name>K6YZK1_9ALTE</name>
<comment type="caution">
    <text evidence="1">The sequence shown here is derived from an EMBL/GenBank/DDBJ whole genome shotgun (WGS) entry which is preliminary data.</text>
</comment>
<dbReference type="Gene3D" id="6.10.280.50">
    <property type="match status" value="1"/>
</dbReference>